<dbReference type="Gene3D" id="1.10.10.10">
    <property type="entry name" value="Winged helix-like DNA-binding domain superfamily/Winged helix DNA-binding domain"/>
    <property type="match status" value="1"/>
</dbReference>
<name>A0ABQ3Z8N0_9ACTN</name>
<dbReference type="PANTHER" id="PTHR18964">
    <property type="entry name" value="ROK (REPRESSOR, ORF, KINASE) FAMILY"/>
    <property type="match status" value="1"/>
</dbReference>
<organism evidence="4 5">
    <name type="scientific">Paractinoplanes durhamensis</name>
    <dbReference type="NCBI Taxonomy" id="113563"/>
    <lineage>
        <taxon>Bacteria</taxon>
        <taxon>Bacillati</taxon>
        <taxon>Actinomycetota</taxon>
        <taxon>Actinomycetes</taxon>
        <taxon>Micromonosporales</taxon>
        <taxon>Micromonosporaceae</taxon>
        <taxon>Paractinoplanes</taxon>
    </lineage>
</organism>
<feature type="compositionally biased region" description="Pro residues" evidence="2">
    <location>
        <begin position="1"/>
        <end position="21"/>
    </location>
</feature>
<dbReference type="InterPro" id="IPR043129">
    <property type="entry name" value="ATPase_NBD"/>
</dbReference>
<dbReference type="InterPro" id="IPR036390">
    <property type="entry name" value="WH_DNA-bd_sf"/>
</dbReference>
<evidence type="ECO:0000259" key="3">
    <source>
        <dbReference type="Pfam" id="PF12802"/>
    </source>
</evidence>
<evidence type="ECO:0000313" key="4">
    <source>
        <dbReference type="EMBL" id="GIE06181.1"/>
    </source>
</evidence>
<feature type="domain" description="HTH marR-type" evidence="3">
    <location>
        <begin position="34"/>
        <end position="77"/>
    </location>
</feature>
<evidence type="ECO:0000313" key="5">
    <source>
        <dbReference type="Proteomes" id="UP000637628"/>
    </source>
</evidence>
<accession>A0ABQ3Z8N0</accession>
<protein>
    <submittedName>
        <fullName evidence="4">Transcriptional regulator</fullName>
    </submittedName>
</protein>
<dbReference type="InterPro" id="IPR000600">
    <property type="entry name" value="ROK"/>
</dbReference>
<dbReference type="SUPFAM" id="SSF53067">
    <property type="entry name" value="Actin-like ATPase domain"/>
    <property type="match status" value="1"/>
</dbReference>
<dbReference type="Pfam" id="PF00480">
    <property type="entry name" value="ROK"/>
    <property type="match status" value="1"/>
</dbReference>
<dbReference type="Gene3D" id="3.30.420.40">
    <property type="match status" value="3"/>
</dbReference>
<comment type="similarity">
    <text evidence="1">Belongs to the ROK (NagC/XylR) family.</text>
</comment>
<dbReference type="InterPro" id="IPR000835">
    <property type="entry name" value="HTH_MarR-typ"/>
</dbReference>
<feature type="region of interest" description="Disordered" evidence="2">
    <location>
        <begin position="1"/>
        <end position="23"/>
    </location>
</feature>
<dbReference type="EMBL" id="BOML01000059">
    <property type="protein sequence ID" value="GIE06181.1"/>
    <property type="molecule type" value="Genomic_DNA"/>
</dbReference>
<dbReference type="InterPro" id="IPR036388">
    <property type="entry name" value="WH-like_DNA-bd_sf"/>
</dbReference>
<evidence type="ECO:0000256" key="1">
    <source>
        <dbReference type="ARBA" id="ARBA00006479"/>
    </source>
</evidence>
<dbReference type="Pfam" id="PF12802">
    <property type="entry name" value="MarR_2"/>
    <property type="match status" value="1"/>
</dbReference>
<proteinExistence type="inferred from homology"/>
<sequence length="334" mass="34978">MPPIVSPPTLSPPIVSPPTLSPPRIGTRAHNLALALRHVAESPGDISRAGISARTGLNRSTTSSLIDELIAGGLVREAGETTRSGVGRRGTALELSPDGPAGLGLDLDTGHAVACVADLTGRIRFCRSATDRRAIGGPARDAVAEAGLTLCGTVVVDGEANYAALAEDELLRAGESFLYVSARTRIAAALVVDGRLYRGRHGHSGEIGHVRIDPNGPECPCGHRGCLEMYAGPGALQPGAGTILGGVVASYLTLLDLDRIVLGGIYRDHYDWIAPEVERAIATQYTGARPAVVRATYGIEAPAVGAARSAVREVLDDPYRWLTLGRPEDLAQRR</sequence>
<keyword evidence="5" id="KW-1185">Reference proteome</keyword>
<evidence type="ECO:0000256" key="2">
    <source>
        <dbReference type="SAM" id="MobiDB-lite"/>
    </source>
</evidence>
<reference evidence="4 5" key="1">
    <citation type="submission" date="2021-01" db="EMBL/GenBank/DDBJ databases">
        <title>Whole genome shotgun sequence of Actinoplanes durhamensis NBRC 14914.</title>
        <authorList>
            <person name="Komaki H."/>
            <person name="Tamura T."/>
        </authorList>
    </citation>
    <scope>NUCLEOTIDE SEQUENCE [LARGE SCALE GENOMIC DNA]</scope>
    <source>
        <strain evidence="4 5">NBRC 14914</strain>
    </source>
</reference>
<dbReference type="PANTHER" id="PTHR18964:SF173">
    <property type="entry name" value="GLUCOKINASE"/>
    <property type="match status" value="1"/>
</dbReference>
<comment type="caution">
    <text evidence="4">The sequence shown here is derived from an EMBL/GenBank/DDBJ whole genome shotgun (WGS) entry which is preliminary data.</text>
</comment>
<gene>
    <name evidence="4" type="ORF">Adu01nite_75310</name>
</gene>
<dbReference type="SUPFAM" id="SSF46785">
    <property type="entry name" value="Winged helix' DNA-binding domain"/>
    <property type="match status" value="1"/>
</dbReference>
<dbReference type="Proteomes" id="UP000637628">
    <property type="component" value="Unassembled WGS sequence"/>
</dbReference>